<dbReference type="InterPro" id="IPR037257">
    <property type="entry name" value="T2SS_E_N_sf"/>
</dbReference>
<dbReference type="GO" id="GO:0016887">
    <property type="term" value="F:ATP hydrolysis activity"/>
    <property type="evidence" value="ECO:0007669"/>
    <property type="project" value="TreeGrafter"/>
</dbReference>
<organism evidence="6 7">
    <name type="scientific">Candidatus Wolfebacteria bacterium CG03_land_8_20_14_0_80_40_12</name>
    <dbReference type="NCBI Taxonomy" id="1975069"/>
    <lineage>
        <taxon>Bacteria</taxon>
        <taxon>Candidatus Wolfeibacteriota</taxon>
    </lineage>
</organism>
<gene>
    <name evidence="6" type="ORF">COS61_00045</name>
</gene>
<evidence type="ECO:0000313" key="6">
    <source>
        <dbReference type="EMBL" id="PIU98686.1"/>
    </source>
</evidence>
<name>A0A2M7B6E2_9BACT</name>
<feature type="domain" description="Bacterial type II secretion system protein E" evidence="5">
    <location>
        <begin position="364"/>
        <end position="378"/>
    </location>
</feature>
<keyword evidence="3" id="KW-0067">ATP-binding</keyword>
<proteinExistence type="inferred from homology"/>
<evidence type="ECO:0000256" key="1">
    <source>
        <dbReference type="ARBA" id="ARBA00006611"/>
    </source>
</evidence>
<dbReference type="SUPFAM" id="SSF52540">
    <property type="entry name" value="P-loop containing nucleoside triphosphate hydrolases"/>
    <property type="match status" value="1"/>
</dbReference>
<evidence type="ECO:0000256" key="4">
    <source>
        <dbReference type="SAM" id="Coils"/>
    </source>
</evidence>
<dbReference type="Pfam" id="PF00437">
    <property type="entry name" value="T2SSE"/>
    <property type="match status" value="1"/>
</dbReference>
<keyword evidence="2" id="KW-0547">Nucleotide-binding</keyword>
<dbReference type="AlphaFoldDB" id="A0A2M7B6E2"/>
<dbReference type="PANTHER" id="PTHR30258:SF1">
    <property type="entry name" value="PROTEIN TRANSPORT PROTEIN HOFB HOMOLOG"/>
    <property type="match status" value="1"/>
</dbReference>
<dbReference type="InterPro" id="IPR027417">
    <property type="entry name" value="P-loop_NTPase"/>
</dbReference>
<reference evidence="7" key="1">
    <citation type="submission" date="2017-09" db="EMBL/GenBank/DDBJ databases">
        <title>Depth-based differentiation of microbial function through sediment-hosted aquifers and enrichment of novel symbionts in the deep terrestrial subsurface.</title>
        <authorList>
            <person name="Probst A.J."/>
            <person name="Ladd B."/>
            <person name="Jarett J.K."/>
            <person name="Geller-Mcgrath D.E."/>
            <person name="Sieber C.M.K."/>
            <person name="Emerson J.B."/>
            <person name="Anantharaman K."/>
            <person name="Thomas B.C."/>
            <person name="Malmstrom R."/>
            <person name="Stieglmeier M."/>
            <person name="Klingl A."/>
            <person name="Woyke T."/>
            <person name="Ryan C.M."/>
            <person name="Banfield J.F."/>
        </authorList>
    </citation>
    <scope>NUCLEOTIDE SEQUENCE [LARGE SCALE GENOMIC DNA]</scope>
</reference>
<evidence type="ECO:0000256" key="3">
    <source>
        <dbReference type="ARBA" id="ARBA00022840"/>
    </source>
</evidence>
<dbReference type="FunFam" id="3.40.50.300:FF:000398">
    <property type="entry name" value="Type IV pilus assembly ATPase PilB"/>
    <property type="match status" value="1"/>
</dbReference>
<dbReference type="EMBL" id="PEVJ01000002">
    <property type="protein sequence ID" value="PIU98686.1"/>
    <property type="molecule type" value="Genomic_DNA"/>
</dbReference>
<dbReference type="GO" id="GO:0005886">
    <property type="term" value="C:plasma membrane"/>
    <property type="evidence" value="ECO:0007669"/>
    <property type="project" value="TreeGrafter"/>
</dbReference>
<dbReference type="PANTHER" id="PTHR30258">
    <property type="entry name" value="TYPE II SECRETION SYSTEM PROTEIN GSPE-RELATED"/>
    <property type="match status" value="1"/>
</dbReference>
<accession>A0A2M7B6E2</accession>
<feature type="coiled-coil region" evidence="4">
    <location>
        <begin position="2"/>
        <end position="29"/>
    </location>
</feature>
<comment type="similarity">
    <text evidence="1">Belongs to the GSP E family.</text>
</comment>
<comment type="caution">
    <text evidence="6">The sequence shown here is derived from an EMBL/GenBank/DDBJ whole genome shotgun (WGS) entry which is preliminary data.</text>
</comment>
<dbReference type="Gene3D" id="3.40.50.300">
    <property type="entry name" value="P-loop containing nucleotide triphosphate hydrolases"/>
    <property type="match status" value="1"/>
</dbReference>
<sequence>MADQSKSLIKEKLEQLRREAEERDAKRRADKAGQPYANLITAPINIEALSLIDAETAQKAKAAAFEIKEQKVALAVFDPNNVQTKEVLKKLEQKGFQPSVFVVSLSGLNHIFSFYRFIPEKAKEITGSVRIAEKRLLELRDSLTSLENIKNEIQKIDIEAGQTTQILEIILAGALANRASDIHLEPAENKSKLRLRIDGLLHDVFNEIRTDVYQHILTRIKLLSGLKINIHDETQDGRFAIKFPGKEVEIRVAIGPAGFGEVAVMRLLDPDAININLAELGLRRDDLEIIETELNKPNGMILNTGPTGSGKTTTLYAFLQRQKNPETKIITIEDPIEYRVEGIEQTQIDNEAGYTFANGLRSLMRQDPDIILVGEIRDKETAEIGIQAALTGHLVFSTVHANEAAGAIPRLLDLGVRPLSIGSALNLIIAQRLVRRLCEFCKIRENINEELAKKIKEFFKQLPGRVSRENHKEVKIYRNRGCEKCGGFGFKGRIGVYELFLVGPEMEELISKETSEEKLQETALSRGLVTMQEDGLLKVLSGLTTFEEVEKITGPIKWINR</sequence>
<evidence type="ECO:0000259" key="5">
    <source>
        <dbReference type="PROSITE" id="PS00662"/>
    </source>
</evidence>
<dbReference type="Proteomes" id="UP000228949">
    <property type="component" value="Unassembled WGS sequence"/>
</dbReference>
<dbReference type="PROSITE" id="PS00662">
    <property type="entry name" value="T2SP_E"/>
    <property type="match status" value="1"/>
</dbReference>
<dbReference type="GO" id="GO:0005524">
    <property type="term" value="F:ATP binding"/>
    <property type="evidence" value="ECO:0007669"/>
    <property type="project" value="UniProtKB-KW"/>
</dbReference>
<dbReference type="Pfam" id="PF05157">
    <property type="entry name" value="MshEN"/>
    <property type="match status" value="1"/>
</dbReference>
<dbReference type="SUPFAM" id="SSF160246">
    <property type="entry name" value="EspE N-terminal domain-like"/>
    <property type="match status" value="1"/>
</dbReference>
<dbReference type="Gene3D" id="3.30.450.90">
    <property type="match status" value="1"/>
</dbReference>
<keyword evidence="4" id="KW-0175">Coiled coil</keyword>
<dbReference type="CDD" id="cd01129">
    <property type="entry name" value="PulE-GspE-like"/>
    <property type="match status" value="1"/>
</dbReference>
<protein>
    <recommendedName>
        <fullName evidence="5">Bacterial type II secretion system protein E domain-containing protein</fullName>
    </recommendedName>
</protein>
<evidence type="ECO:0000256" key="2">
    <source>
        <dbReference type="ARBA" id="ARBA00022741"/>
    </source>
</evidence>
<dbReference type="InterPro" id="IPR007831">
    <property type="entry name" value="T2SS_GspE_N"/>
</dbReference>
<evidence type="ECO:0000313" key="7">
    <source>
        <dbReference type="Proteomes" id="UP000228949"/>
    </source>
</evidence>
<dbReference type="InterPro" id="IPR001482">
    <property type="entry name" value="T2SS/T4SS_dom"/>
</dbReference>